<dbReference type="PANTHER" id="PTHR33924:SF1">
    <property type="entry name" value="DNA-DIRECTED RNA POLYMERASE SUBUNIT BETA"/>
    <property type="match status" value="1"/>
</dbReference>
<dbReference type="Proteomes" id="UP000515123">
    <property type="component" value="Linkage group 6"/>
</dbReference>
<gene>
    <name evidence="3 4" type="primary">LOC109711359</name>
</gene>
<proteinExistence type="predicted"/>
<dbReference type="RefSeq" id="XP_020089945.1">
    <property type="nucleotide sequence ID" value="XM_020234356.1"/>
</dbReference>
<reference evidence="2" key="1">
    <citation type="journal article" date="2015" name="Nat. Genet.">
        <title>The pineapple genome and the evolution of CAM photosynthesis.</title>
        <authorList>
            <person name="Ming R."/>
            <person name="VanBuren R."/>
            <person name="Wai C.M."/>
            <person name="Tang H."/>
            <person name="Schatz M.C."/>
            <person name="Bowers J.E."/>
            <person name="Lyons E."/>
            <person name="Wang M.L."/>
            <person name="Chen J."/>
            <person name="Biggers E."/>
            <person name="Zhang J."/>
            <person name="Huang L."/>
            <person name="Zhang L."/>
            <person name="Miao W."/>
            <person name="Zhang J."/>
            <person name="Ye Z."/>
            <person name="Miao C."/>
            <person name="Lin Z."/>
            <person name="Wang H."/>
            <person name="Zhou H."/>
            <person name="Yim W.C."/>
            <person name="Priest H.D."/>
            <person name="Zheng C."/>
            <person name="Woodhouse M."/>
            <person name="Edger P.P."/>
            <person name="Guyot R."/>
            <person name="Guo H.B."/>
            <person name="Guo H."/>
            <person name="Zheng G."/>
            <person name="Singh R."/>
            <person name="Sharma A."/>
            <person name="Min X."/>
            <person name="Zheng Y."/>
            <person name="Lee H."/>
            <person name="Gurtowski J."/>
            <person name="Sedlazeck F.J."/>
            <person name="Harkess A."/>
            <person name="McKain M.R."/>
            <person name="Liao Z."/>
            <person name="Fang J."/>
            <person name="Liu J."/>
            <person name="Zhang X."/>
            <person name="Zhang Q."/>
            <person name="Hu W."/>
            <person name="Qin Y."/>
            <person name="Wang K."/>
            <person name="Chen L.Y."/>
            <person name="Shirley N."/>
            <person name="Lin Y.R."/>
            <person name="Liu L.Y."/>
            <person name="Hernandez A.G."/>
            <person name="Wright C.L."/>
            <person name="Bulone V."/>
            <person name="Tuskan G.A."/>
            <person name="Heath K."/>
            <person name="Zee F."/>
            <person name="Moore P.H."/>
            <person name="Sunkar R."/>
            <person name="Leebens-Mack J.H."/>
            <person name="Mockler T."/>
            <person name="Bennetzen J.L."/>
            <person name="Freeling M."/>
            <person name="Sankoff D."/>
            <person name="Paterson A.H."/>
            <person name="Zhu X."/>
            <person name="Yang X."/>
            <person name="Smith J.A."/>
            <person name="Cushman J.C."/>
            <person name="Paull R.E."/>
            <person name="Yu Q."/>
        </authorList>
    </citation>
    <scope>NUCLEOTIDE SEQUENCE [LARGE SCALE GENOMIC DNA]</scope>
    <source>
        <strain evidence="2">cv. F153</strain>
    </source>
</reference>
<feature type="region of interest" description="Disordered" evidence="1">
    <location>
        <begin position="20"/>
        <end position="40"/>
    </location>
</feature>
<dbReference type="RefSeq" id="XP_020089946.1">
    <property type="nucleotide sequence ID" value="XM_020234357.1"/>
</dbReference>
<evidence type="ECO:0000313" key="3">
    <source>
        <dbReference type="RefSeq" id="XP_020089945.1"/>
    </source>
</evidence>
<organism evidence="4">
    <name type="scientific">Ananas comosus</name>
    <name type="common">Pineapple</name>
    <name type="synonym">Ananas ananas</name>
    <dbReference type="NCBI Taxonomy" id="4615"/>
    <lineage>
        <taxon>Eukaryota</taxon>
        <taxon>Viridiplantae</taxon>
        <taxon>Streptophyta</taxon>
        <taxon>Embryophyta</taxon>
        <taxon>Tracheophyta</taxon>
        <taxon>Spermatophyta</taxon>
        <taxon>Magnoliopsida</taxon>
        <taxon>Liliopsida</taxon>
        <taxon>Poales</taxon>
        <taxon>Bromeliaceae</taxon>
        <taxon>Bromelioideae</taxon>
        <taxon>Ananas</taxon>
    </lineage>
</organism>
<evidence type="ECO:0000313" key="4">
    <source>
        <dbReference type="RefSeq" id="XP_020089946.1"/>
    </source>
</evidence>
<keyword evidence="2" id="KW-1185">Reference proteome</keyword>
<dbReference type="OrthoDB" id="1907176at2759"/>
<evidence type="ECO:0000313" key="2">
    <source>
        <dbReference type="Proteomes" id="UP000515123"/>
    </source>
</evidence>
<dbReference type="GeneID" id="109711359"/>
<sequence>MDRRDSNNTFARGEQHILRNPTNISGKRPLCLDSEKPNNENKVTQCEEPAVSAHQDINSESQFHASNKENVVKGKGIIEAPPGSHRHVYDRKGKCIDTKENIPPYFGSRELSPEMKEDCKEDYETDNVDTVRYARRTEIDLNRSADFSDINLDIFDRTENRLKFDAGGCSSRYDPLGCSRPSGPLNSEMGGSKEFLNIHAAPNSESIKGQSCVNLDKSCTCSFCVKAAYMWTDLQYQDLRGRLAALKKSRGLARKLLGSCCDHEPARRTTSESSQQSADTEFQLMEQWRSLFLYTENALDRETSKIQSTLQRMGELRENCKKDLLKTSKGSLD</sequence>
<evidence type="ECO:0000256" key="1">
    <source>
        <dbReference type="SAM" id="MobiDB-lite"/>
    </source>
</evidence>
<accession>A0A6P5F1F3</accession>
<dbReference type="AlphaFoldDB" id="A0A6P5F1F3"/>
<reference evidence="3 4" key="2">
    <citation type="submission" date="2025-04" db="UniProtKB">
        <authorList>
            <consortium name="RefSeq"/>
        </authorList>
    </citation>
    <scope>IDENTIFICATION</scope>
    <source>
        <tissue evidence="3 4">Leaf</tissue>
    </source>
</reference>
<name>A0A6P5F1F3_ANACO</name>
<dbReference type="PANTHER" id="PTHR33924">
    <property type="entry name" value="CATION-TRANSPORTING ATPASE"/>
    <property type="match status" value="1"/>
</dbReference>
<protein>
    <submittedName>
        <fullName evidence="3 4">Uncharacterized protein LOC109711359 isoform X1</fullName>
    </submittedName>
</protein>